<dbReference type="GO" id="GO:0008270">
    <property type="term" value="F:zinc ion binding"/>
    <property type="evidence" value="ECO:0007669"/>
    <property type="project" value="InterPro"/>
</dbReference>
<dbReference type="GO" id="GO:0000981">
    <property type="term" value="F:DNA-binding transcription factor activity, RNA polymerase II-specific"/>
    <property type="evidence" value="ECO:0007669"/>
    <property type="project" value="InterPro"/>
</dbReference>
<proteinExistence type="predicted"/>
<dbReference type="CDD" id="cd00067">
    <property type="entry name" value="GAL4"/>
    <property type="match status" value="1"/>
</dbReference>
<dbReference type="AlphaFoldDB" id="W9NH34"/>
<dbReference type="Gene3D" id="4.10.240.10">
    <property type="entry name" value="Zn(2)-C6 fungal-type DNA-binding domain"/>
    <property type="match status" value="1"/>
</dbReference>
<dbReference type="InterPro" id="IPR001138">
    <property type="entry name" value="Zn2Cys6_DnaBD"/>
</dbReference>
<dbReference type="PROSITE" id="PS00463">
    <property type="entry name" value="ZN2_CY6_FUNGAL_1"/>
    <property type="match status" value="1"/>
</dbReference>
<dbReference type="Pfam" id="PF00172">
    <property type="entry name" value="Zn_clus"/>
    <property type="match status" value="1"/>
</dbReference>
<dbReference type="SUPFAM" id="SSF57701">
    <property type="entry name" value="Zn2/Cys6 DNA-binding domain"/>
    <property type="match status" value="1"/>
</dbReference>
<evidence type="ECO:0000259" key="3">
    <source>
        <dbReference type="PROSITE" id="PS50048"/>
    </source>
</evidence>
<keyword evidence="1" id="KW-0539">Nucleus</keyword>
<feature type="region of interest" description="Disordered" evidence="2">
    <location>
        <begin position="130"/>
        <end position="155"/>
    </location>
</feature>
<dbReference type="PROSITE" id="PS50048">
    <property type="entry name" value="ZN2_CY6_FUNGAL_2"/>
    <property type="match status" value="1"/>
</dbReference>
<sequence length="438" mass="48013">MFVTLKASKDRSKGATMEQVALSSATQAGSRNRFGSRRVACMGCRSKKLRCTGSRVSCDRCVAQGVPCVLSSKTRTRTRRQTAYRVPHQSTCGSSNESGHVHVAVGELDLTSLVDVAVLSSERGRLNGTGEQRVLSGVEASPGGRSGDESSSEILDASSPFSLLAPDVQTALPDGGSSITAPREMPDTSASTPSFPSVNDSSKTANHSGTLEKHSVSGVREAVSCSCLEDMLEIVRKLDDDEFRLRTLTFDEVLKLQKWTIFHCCKPLDCLNCADLPAASSVILIICEKITEMFRCLSRRIKRQLADGEQLNDFSSDETLPFHQLSSDIGVAYDDASPTHLFDRFSGAPGISTPCNSDMFSPEFKGQYSCEEQLHMSRILAKIQVRNFNQFLLRISEMHESQRNQARFGKIFDLVNRLQQAATSIDATFQRMLQNLMG</sequence>
<feature type="region of interest" description="Disordered" evidence="2">
    <location>
        <begin position="172"/>
        <end position="213"/>
    </location>
</feature>
<protein>
    <recommendedName>
        <fullName evidence="3">Zn(2)-C6 fungal-type domain-containing protein</fullName>
    </recommendedName>
</protein>
<reference evidence="4" key="2">
    <citation type="submission" date="2012-05" db="EMBL/GenBank/DDBJ databases">
        <title>Annotation of the Genome Sequence of Fusarium oxysporum HDV247.</title>
        <authorList>
            <consortium name="The Broad Institute Genomics Platform"/>
            <person name="Ma L.-J."/>
            <person name="Corby-Kistler H."/>
            <person name="Broz K."/>
            <person name="Gale L.R."/>
            <person name="Jonkers W."/>
            <person name="O'Donnell K."/>
            <person name="Ploetz R."/>
            <person name="Steinberg C."/>
            <person name="Schwartz D.C."/>
            <person name="VanEtten H."/>
            <person name="Zhou S."/>
            <person name="Young S.K."/>
            <person name="Zeng Q."/>
            <person name="Gargeya S."/>
            <person name="Fitzgerald M."/>
            <person name="Abouelleil A."/>
            <person name="Alvarado L."/>
            <person name="Chapman S.B."/>
            <person name="Gainer-Dewar J."/>
            <person name="Goldberg J."/>
            <person name="Griggs A."/>
            <person name="Gujja S."/>
            <person name="Hansen M."/>
            <person name="Howarth C."/>
            <person name="Imamovic A."/>
            <person name="Ireland A."/>
            <person name="Larimer J."/>
            <person name="McCowan C."/>
            <person name="Murphy C."/>
            <person name="Pearson M."/>
            <person name="Poon T.W."/>
            <person name="Priest M."/>
            <person name="Roberts A."/>
            <person name="Saif S."/>
            <person name="Shea T."/>
            <person name="Sykes S."/>
            <person name="Wortman J."/>
            <person name="Nusbaum C."/>
            <person name="Birren B."/>
        </authorList>
    </citation>
    <scope>NUCLEOTIDE SEQUENCE</scope>
    <source>
        <strain evidence="4">HDV247</strain>
    </source>
</reference>
<name>W9NH34_FUSOX</name>
<reference evidence="4" key="1">
    <citation type="submission" date="2011-10" db="EMBL/GenBank/DDBJ databases">
        <title>The Genome Sequence of Fusarium oxysporum HDV247.</title>
        <authorList>
            <consortium name="The Broad Institute Genome Sequencing Platform"/>
            <person name="Ma L.-J."/>
            <person name="Gale L.R."/>
            <person name="Schwartz D.C."/>
            <person name="Zhou S."/>
            <person name="Corby-Kistler H."/>
            <person name="Young S.K."/>
            <person name="Zeng Q."/>
            <person name="Gargeya S."/>
            <person name="Fitzgerald M."/>
            <person name="Haas B."/>
            <person name="Abouelleil A."/>
            <person name="Alvarado L."/>
            <person name="Arachchi H.M."/>
            <person name="Berlin A."/>
            <person name="Brown A."/>
            <person name="Chapman S.B."/>
            <person name="Chen Z."/>
            <person name="Dunbar C."/>
            <person name="Freedman E."/>
            <person name="Gearin G."/>
            <person name="Goldberg J."/>
            <person name="Griggs A."/>
            <person name="Gujja S."/>
            <person name="Heiman D."/>
            <person name="Howarth C."/>
            <person name="Larson L."/>
            <person name="Lui A."/>
            <person name="MacDonald P.J.P."/>
            <person name="Montmayeur A."/>
            <person name="Murphy C."/>
            <person name="Neiman D."/>
            <person name="Pearson M."/>
            <person name="Priest M."/>
            <person name="Roberts A."/>
            <person name="Saif S."/>
            <person name="Shea T."/>
            <person name="Shenoy N."/>
            <person name="Sisk P."/>
            <person name="Stolte C."/>
            <person name="Sykes S."/>
            <person name="Wortman J."/>
            <person name="Nusbaum C."/>
            <person name="Birren B."/>
        </authorList>
    </citation>
    <scope>NUCLEOTIDE SEQUENCE [LARGE SCALE GENOMIC DNA]</scope>
    <source>
        <strain evidence="4">HDV247</strain>
    </source>
</reference>
<dbReference type="EMBL" id="JH651073">
    <property type="protein sequence ID" value="EXA30036.1"/>
    <property type="molecule type" value="Genomic_DNA"/>
</dbReference>
<gene>
    <name evidence="4" type="ORF">FOVG_18543</name>
</gene>
<dbReference type="InterPro" id="IPR036864">
    <property type="entry name" value="Zn2-C6_fun-type_DNA-bd_sf"/>
</dbReference>
<dbReference type="SMART" id="SM00066">
    <property type="entry name" value="GAL4"/>
    <property type="match status" value="1"/>
</dbReference>
<dbReference type="OrthoDB" id="4356994at2759"/>
<evidence type="ECO:0000256" key="1">
    <source>
        <dbReference type="ARBA" id="ARBA00023242"/>
    </source>
</evidence>
<feature type="compositionally biased region" description="Polar residues" evidence="2">
    <location>
        <begin position="188"/>
        <end position="209"/>
    </location>
</feature>
<organism evidence="4">
    <name type="scientific">Fusarium oxysporum f. sp. pisi HDV247</name>
    <dbReference type="NCBI Taxonomy" id="1080344"/>
    <lineage>
        <taxon>Eukaryota</taxon>
        <taxon>Fungi</taxon>
        <taxon>Dikarya</taxon>
        <taxon>Ascomycota</taxon>
        <taxon>Pezizomycotina</taxon>
        <taxon>Sordariomycetes</taxon>
        <taxon>Hypocreomycetidae</taxon>
        <taxon>Hypocreales</taxon>
        <taxon>Nectriaceae</taxon>
        <taxon>Fusarium</taxon>
        <taxon>Fusarium oxysporum species complex</taxon>
    </lineage>
</organism>
<feature type="domain" description="Zn(2)-C6 fungal-type" evidence="3">
    <location>
        <begin position="40"/>
        <end position="70"/>
    </location>
</feature>
<accession>W9NH34</accession>
<evidence type="ECO:0000256" key="2">
    <source>
        <dbReference type="SAM" id="MobiDB-lite"/>
    </source>
</evidence>
<dbReference type="HOGENOM" id="CLU_051036_0_0_1"/>
<dbReference type="Proteomes" id="UP000030751">
    <property type="component" value="Unassembled WGS sequence"/>
</dbReference>
<evidence type="ECO:0000313" key="4">
    <source>
        <dbReference type="EMBL" id="EXA30036.1"/>
    </source>
</evidence>